<dbReference type="GO" id="GO:0005524">
    <property type="term" value="F:ATP binding"/>
    <property type="evidence" value="ECO:0007669"/>
    <property type="project" value="UniProtKB-KW"/>
</dbReference>
<keyword evidence="25" id="KW-1185">Reference proteome</keyword>
<dbReference type="NCBIfam" id="TIGR01494">
    <property type="entry name" value="ATPase_P-type"/>
    <property type="match status" value="2"/>
</dbReference>
<keyword evidence="6" id="KW-0479">Metal-binding</keyword>
<dbReference type="EnsemblMetazoa" id="PHUM148840-RA">
    <property type="protein sequence ID" value="PHUM148840-PA"/>
    <property type="gene ID" value="PHUM148840"/>
</dbReference>
<evidence type="ECO:0000256" key="1">
    <source>
        <dbReference type="ARBA" id="ARBA00004477"/>
    </source>
</evidence>
<evidence type="ECO:0000256" key="3">
    <source>
        <dbReference type="ARBA" id="ARBA00022448"/>
    </source>
</evidence>
<dbReference type="EMBL" id="DS235100">
    <property type="protein sequence ID" value="EEB11998.1"/>
    <property type="molecule type" value="Genomic_DNA"/>
</dbReference>
<dbReference type="OrthoDB" id="48943at2759"/>
<dbReference type="STRING" id="121224.E0VF24"/>
<evidence type="ECO:0000313" key="24">
    <source>
        <dbReference type="EnsemblMetazoa" id="PHUM148840-PA"/>
    </source>
</evidence>
<evidence type="ECO:0000256" key="12">
    <source>
        <dbReference type="ARBA" id="ARBA00022967"/>
    </source>
</evidence>
<dbReference type="GO" id="GO:0019829">
    <property type="term" value="F:ATPase-coupled monoatomic cation transmembrane transporter activity"/>
    <property type="evidence" value="ECO:0007669"/>
    <property type="project" value="TreeGrafter"/>
</dbReference>
<dbReference type="KEGG" id="phu:Phum_PHUM148840"/>
<sequence>MASQPKIDELVQSVTLYVPRPFILNGFVLPFIILYSSWTYIWFFVYGVWDYYEAGIIGVSLIGLCQLFCCLCCHWSVHVRCFFTCNKASNHLSATLAKVVPTSNNGSSELVNLHRTKINNENESESLWFMFQKTKYVWDPDKKNFRGVEFPINYSFGKYMDWKGYQDDDGLLAAEMEYGINTMDMVVPEFFELFQERATAPFFVFQILCVALWCLDEYWLYSVFTFVMLIVFECILVQQQLRNMAEIRNMGNKPYMIQTYRNRKWRFVKSDQLRPGDIVSMTRSQYDYLVPCDMLLLRGPCIVDESMLTGESVPQMKEPIENADSETFLNIETHGKLHVLFGGTKVVQHTPPSKNSTKLRAQDNGCIAYVLRTGFNTSQGKLLRTILFGVKRVTANNLETFAFILFLLFFAIIAASYVWIKGCEDPNRSRYKLLLECILILTSVVPPELPIELSLAVNTSLVSLSQLFVFCTEPFRIPFAGKVQICCFDKTGTLTSDSLIVEGLAGLSENKNDILPLNDSPKESLQVLATCHSLAQLDEGIVGDPLEKATLSAMDWNLSKGDNVTPKKGKIPGLKIFQRFHFSSALKRMSVIAGYIIPGTSDTNYIVTVKGAPETLKSMFSEIPSDYDDIYLEMSRRGARILALGWKDLGCISHQQLRDLTREQVECKLKFTGFVVISCPLKPDSKRVIQEIINSSHHVVMITGDNALTACHVAKELKFTKKNTTLLFKNTGSEKWLWESIDQTVQIPFDIDNWGVITGKYDLCLTGEGLNALMSQNENYFRKILPYVTVFARVAPKQKEQIVIALKSLGYCTAMCGDGTNDVGALKHADVGVAIMSTAPSFLSPRKKPTLPLPAERKTLNSNTSTHFERLRMEMEERTYVKLGDASIAAPFTSKLSSIECICHVIKQGRCTLVTTLQMFKILALNALILAYSQSVLYLDGIKFSDIQATAQGLMLAMCFLFISKSKPLKTLSKQRPLPNIFNVYTIMTVLLQFFVHFTCLIYLVQEATLRTALEKSEKPNNTSSLPLESDDDNKDAAEVFESNILNSTVYIISIAFQVSTIAVNYRGHPFMESFWENKSLMISIVGSSVGIICLAFGIFPDISQYLEIVDFSDEFKWVLFKVILADFVLSFALDRICLWLLGEGKLKIPQ</sequence>
<keyword evidence="14 20" id="KW-0472">Membrane</keyword>
<keyword evidence="11" id="KW-0653">Protein transport</keyword>
<dbReference type="InterPro" id="IPR047820">
    <property type="entry name" value="P5A-type_ATPase"/>
</dbReference>
<keyword evidence="8" id="KW-0256">Endoplasmic reticulum</keyword>
<evidence type="ECO:0000256" key="4">
    <source>
        <dbReference type="ARBA" id="ARBA00022553"/>
    </source>
</evidence>
<dbReference type="GO" id="GO:0016887">
    <property type="term" value="F:ATP hydrolysis activity"/>
    <property type="evidence" value="ECO:0007669"/>
    <property type="project" value="InterPro"/>
</dbReference>
<dbReference type="AlphaFoldDB" id="E0VF24"/>
<evidence type="ECO:0000256" key="2">
    <source>
        <dbReference type="ARBA" id="ARBA00006000"/>
    </source>
</evidence>
<keyword evidence="12" id="KW-1278">Translocase</keyword>
<evidence type="ECO:0000256" key="17">
    <source>
        <dbReference type="ARBA" id="ARBA00059755"/>
    </source>
</evidence>
<dbReference type="InterPro" id="IPR023298">
    <property type="entry name" value="ATPase_P-typ_TM_dom_sf"/>
</dbReference>
<feature type="transmembrane region" description="Helical" evidence="20">
    <location>
        <begin position="27"/>
        <end position="49"/>
    </location>
</feature>
<dbReference type="GeneID" id="8236385"/>
<accession>E0VF24</accession>
<evidence type="ECO:0000256" key="16">
    <source>
        <dbReference type="ARBA" id="ARBA00048588"/>
    </source>
</evidence>
<evidence type="ECO:0000256" key="5">
    <source>
        <dbReference type="ARBA" id="ARBA00022692"/>
    </source>
</evidence>
<evidence type="ECO:0000256" key="13">
    <source>
        <dbReference type="ARBA" id="ARBA00022989"/>
    </source>
</evidence>
<organism>
    <name type="scientific">Pediculus humanus subsp. corporis</name>
    <name type="common">Body louse</name>
    <dbReference type="NCBI Taxonomy" id="121224"/>
    <lineage>
        <taxon>Eukaryota</taxon>
        <taxon>Metazoa</taxon>
        <taxon>Ecdysozoa</taxon>
        <taxon>Arthropoda</taxon>
        <taxon>Hexapoda</taxon>
        <taxon>Insecta</taxon>
        <taxon>Pterygota</taxon>
        <taxon>Neoptera</taxon>
        <taxon>Paraneoptera</taxon>
        <taxon>Psocodea</taxon>
        <taxon>Troctomorpha</taxon>
        <taxon>Phthiraptera</taxon>
        <taxon>Anoplura</taxon>
        <taxon>Pediculidae</taxon>
        <taxon>Pediculus</taxon>
    </lineage>
</organism>
<proteinExistence type="inferred from homology"/>
<evidence type="ECO:0000256" key="19">
    <source>
        <dbReference type="ARBA" id="ARBA00083273"/>
    </source>
</evidence>
<dbReference type="PROSITE" id="PS00154">
    <property type="entry name" value="ATPASE_E1_E2"/>
    <property type="match status" value="1"/>
</dbReference>
<evidence type="ECO:0000256" key="10">
    <source>
        <dbReference type="ARBA" id="ARBA00022842"/>
    </source>
</evidence>
<dbReference type="Gene3D" id="3.40.1110.10">
    <property type="entry name" value="Calcium-transporting ATPase, cytoplasmic domain N"/>
    <property type="match status" value="1"/>
</dbReference>
<keyword evidence="4" id="KW-0597">Phosphoprotein</keyword>
<evidence type="ECO:0000256" key="8">
    <source>
        <dbReference type="ARBA" id="ARBA00022824"/>
    </source>
</evidence>
<dbReference type="InParanoid" id="E0VF24"/>
<evidence type="ECO:0000256" key="6">
    <source>
        <dbReference type="ARBA" id="ARBA00022723"/>
    </source>
</evidence>
<dbReference type="SUPFAM" id="SSF81665">
    <property type="entry name" value="Calcium ATPase, transmembrane domain M"/>
    <property type="match status" value="1"/>
</dbReference>
<dbReference type="SFLD" id="SFLDG00002">
    <property type="entry name" value="C1.7:_P-type_atpase_like"/>
    <property type="match status" value="1"/>
</dbReference>
<protein>
    <recommendedName>
        <fullName evidence="18">Endoplasmic reticulum transmembrane helix translocase</fullName>
    </recommendedName>
    <alternativeName>
        <fullName evidence="19">Endoplasmic reticulum P5A-ATPase</fullName>
    </alternativeName>
</protein>
<dbReference type="PANTHER" id="PTHR45630">
    <property type="entry name" value="CATION-TRANSPORTING ATPASE-RELATED"/>
    <property type="match status" value="1"/>
</dbReference>
<dbReference type="SFLD" id="SFLDS00003">
    <property type="entry name" value="Haloacid_Dehalogenase"/>
    <property type="match status" value="1"/>
</dbReference>
<dbReference type="GO" id="GO:0006874">
    <property type="term" value="P:intracellular calcium ion homeostasis"/>
    <property type="evidence" value="ECO:0007669"/>
    <property type="project" value="TreeGrafter"/>
</dbReference>
<reference evidence="24" key="3">
    <citation type="submission" date="2020-05" db="UniProtKB">
        <authorList>
            <consortium name="EnsemblMetazoa"/>
        </authorList>
    </citation>
    <scope>IDENTIFICATION</scope>
    <source>
        <strain evidence="24">USDA</strain>
    </source>
</reference>
<keyword evidence="10" id="KW-0460">Magnesium</keyword>
<dbReference type="PRINTS" id="PR00119">
    <property type="entry name" value="CATATPASE"/>
</dbReference>
<dbReference type="CTD" id="8236385"/>
<dbReference type="Pfam" id="PF23143">
    <property type="entry name" value="2TM_P5A-ATPase"/>
    <property type="match status" value="1"/>
</dbReference>
<keyword evidence="5 20" id="KW-0812">Transmembrane</keyword>
<evidence type="ECO:0000256" key="11">
    <source>
        <dbReference type="ARBA" id="ARBA00022927"/>
    </source>
</evidence>
<evidence type="ECO:0000256" key="7">
    <source>
        <dbReference type="ARBA" id="ARBA00022741"/>
    </source>
</evidence>
<feature type="transmembrane region" description="Helical" evidence="20">
    <location>
        <begin position="1080"/>
        <end position="1100"/>
    </location>
</feature>
<evidence type="ECO:0000256" key="20">
    <source>
        <dbReference type="SAM" id="Phobius"/>
    </source>
</evidence>
<feature type="domain" description="P5A-ATPase transmembrane helical hairpin" evidence="22">
    <location>
        <begin position="20"/>
        <end position="89"/>
    </location>
</feature>
<dbReference type="InterPro" id="IPR044492">
    <property type="entry name" value="P_typ_ATPase_HD_dom"/>
</dbReference>
<dbReference type="InterPro" id="IPR006544">
    <property type="entry name" value="P-type_TPase_V"/>
</dbReference>
<dbReference type="InterPro" id="IPR057255">
    <property type="entry name" value="2TM_P5A-ATPase"/>
</dbReference>
<dbReference type="EMBL" id="AAZO01001723">
    <property type="status" value="NOT_ANNOTATED_CDS"/>
    <property type="molecule type" value="Genomic_DNA"/>
</dbReference>
<feature type="domain" description="P-type ATPase A" evidence="21">
    <location>
        <begin position="257"/>
        <end position="384"/>
    </location>
</feature>
<comment type="function">
    <text evidence="17">Endoplasmic reticulum translocase required to remove mitochondrial transmembrane proteins mistargeted to the endoplasmic reticulum. Acts as a dislocase that mediates the ATP-dependent extraction of mislocalized mitochondrial transmembrane proteins from the endoplasmic reticulum membrane. Specifically binds mitochondrial tail-anchored transmembrane proteins: has an atypically large substrate-binding pocket that recognizes and binds moderately hydrophobic transmembranes with short hydrophilic lumenal domains.</text>
</comment>
<dbReference type="FunCoup" id="E0VF24">
    <property type="interactions" value="2162"/>
</dbReference>
<dbReference type="VEuPathDB" id="VectorBase:PHUM148840"/>
<keyword evidence="23" id="KW-0378">Hydrolase</keyword>
<keyword evidence="7" id="KW-0547">Nucleotide-binding</keyword>
<dbReference type="HOGENOM" id="CLU_001828_4_1_1"/>
<keyword evidence="9" id="KW-0067">ATP-binding</keyword>
<name>E0VF24_PEDHC</name>
<dbReference type="FunFam" id="3.40.1110.10:FF:000014">
    <property type="entry name" value="Cation-transporting ATPase"/>
    <property type="match status" value="1"/>
</dbReference>
<feature type="transmembrane region" description="Helical" evidence="20">
    <location>
        <begin position="218"/>
        <end position="237"/>
    </location>
</feature>
<evidence type="ECO:0000256" key="9">
    <source>
        <dbReference type="ARBA" id="ARBA00022840"/>
    </source>
</evidence>
<keyword evidence="13 20" id="KW-1133">Transmembrane helix</keyword>
<dbReference type="GO" id="GO:0015662">
    <property type="term" value="F:P-type ion transporter activity"/>
    <property type="evidence" value="ECO:0007669"/>
    <property type="project" value="TreeGrafter"/>
</dbReference>
<dbReference type="NCBIfam" id="TIGR01657">
    <property type="entry name" value="P-ATPase-V"/>
    <property type="match status" value="1"/>
</dbReference>
<feature type="transmembrane region" description="Helical" evidence="20">
    <location>
        <begin position="1049"/>
        <end position="1068"/>
    </location>
</feature>
<comment type="catalytic activity">
    <reaction evidence="16">
        <text>[protein]-with a C-terminal TM segment(out) + ATP + H2O = [protein]-with a C-terminal TM segment(in) + ADP + phosphate + H(+)</text>
        <dbReference type="Rhea" id="RHEA:66168"/>
        <dbReference type="Rhea" id="RHEA-COMP:16963"/>
        <dbReference type="ChEBI" id="CHEBI:15377"/>
        <dbReference type="ChEBI" id="CHEBI:15378"/>
        <dbReference type="ChEBI" id="CHEBI:30616"/>
        <dbReference type="ChEBI" id="CHEBI:43474"/>
        <dbReference type="ChEBI" id="CHEBI:90782"/>
        <dbReference type="ChEBI" id="CHEBI:456216"/>
    </reaction>
</comment>
<dbReference type="PANTHER" id="PTHR45630:SF7">
    <property type="entry name" value="ENDOPLASMIC RETICULUM TRANSMEMBRANE HELIX TRANSLOCASE"/>
    <property type="match status" value="1"/>
</dbReference>
<dbReference type="SFLD" id="SFLDF00027">
    <property type="entry name" value="p-type_atpase"/>
    <property type="match status" value="1"/>
</dbReference>
<dbReference type="Gene3D" id="3.40.50.1000">
    <property type="entry name" value="HAD superfamily/HAD-like"/>
    <property type="match status" value="1"/>
</dbReference>
<dbReference type="GO" id="GO:0046872">
    <property type="term" value="F:metal ion binding"/>
    <property type="evidence" value="ECO:0007669"/>
    <property type="project" value="UniProtKB-KW"/>
</dbReference>
<dbReference type="InterPro" id="IPR023214">
    <property type="entry name" value="HAD_sf"/>
</dbReference>
<dbReference type="eggNOG" id="KOG0209">
    <property type="taxonomic scope" value="Eukaryota"/>
</dbReference>
<keyword evidence="15" id="KW-0325">Glycoprotein</keyword>
<evidence type="ECO:0000256" key="18">
    <source>
        <dbReference type="ARBA" id="ARBA00067401"/>
    </source>
</evidence>
<feature type="transmembrane region" description="Helical" evidence="20">
    <location>
        <begin position="984"/>
        <end position="1005"/>
    </location>
</feature>
<dbReference type="Proteomes" id="UP000009046">
    <property type="component" value="Unassembled WGS sequence"/>
</dbReference>
<evidence type="ECO:0000259" key="21">
    <source>
        <dbReference type="Pfam" id="PF00122"/>
    </source>
</evidence>
<dbReference type="InterPro" id="IPR008250">
    <property type="entry name" value="ATPase_P-typ_transduc_dom_A_sf"/>
</dbReference>
<evidence type="ECO:0000259" key="22">
    <source>
        <dbReference type="Pfam" id="PF23143"/>
    </source>
</evidence>
<reference evidence="23" key="1">
    <citation type="submission" date="2007-04" db="EMBL/GenBank/DDBJ databases">
        <title>Annotation of Pediculus humanus corporis strain USDA.</title>
        <authorList>
            <person name="Kirkness E."/>
            <person name="Hannick L."/>
            <person name="Hass B."/>
            <person name="Bruggner R."/>
            <person name="Lawson D."/>
            <person name="Bidwell S."/>
            <person name="Joardar V."/>
            <person name="Caler E."/>
            <person name="Walenz B."/>
            <person name="Inman J."/>
            <person name="Schobel S."/>
            <person name="Galinsky K."/>
            <person name="Amedeo P."/>
            <person name="Strausberg R."/>
        </authorList>
    </citation>
    <scope>NUCLEOTIDE SEQUENCE</scope>
    <source>
        <strain evidence="23">USDA</strain>
    </source>
</reference>
<dbReference type="Pfam" id="PF00122">
    <property type="entry name" value="E1-E2_ATPase"/>
    <property type="match status" value="1"/>
</dbReference>
<dbReference type="InterPro" id="IPR001757">
    <property type="entry name" value="P_typ_ATPase"/>
</dbReference>
<dbReference type="GO" id="GO:0015031">
    <property type="term" value="P:protein transport"/>
    <property type="evidence" value="ECO:0007669"/>
    <property type="project" value="UniProtKB-KW"/>
</dbReference>
<dbReference type="FunFam" id="2.70.150.10:FF:000015">
    <property type="entry name" value="Cation-transporting ATPase"/>
    <property type="match status" value="1"/>
</dbReference>
<evidence type="ECO:0000313" key="23">
    <source>
        <dbReference type="EMBL" id="EEB11998.1"/>
    </source>
</evidence>
<gene>
    <name evidence="24" type="primary">8236385</name>
    <name evidence="23" type="ORF">Phum_PHUM148840</name>
</gene>
<dbReference type="SUPFAM" id="SSF56784">
    <property type="entry name" value="HAD-like"/>
    <property type="match status" value="1"/>
</dbReference>
<comment type="similarity">
    <text evidence="2">Belongs to the cation transport ATPase (P-type) (TC 3.A.3) family. Type V subfamily.</text>
</comment>
<dbReference type="FunFam" id="3.40.50.1000:FF:000056">
    <property type="entry name" value="Cation-transporting ATPase"/>
    <property type="match status" value="1"/>
</dbReference>
<comment type="subcellular location">
    <subcellularLocation>
        <location evidence="1">Endoplasmic reticulum membrane</location>
        <topology evidence="1">Multi-pass membrane protein</topology>
    </subcellularLocation>
</comment>
<dbReference type="InterPro" id="IPR018303">
    <property type="entry name" value="ATPase_P-typ_P_site"/>
</dbReference>
<dbReference type="SUPFAM" id="SSF81653">
    <property type="entry name" value="Calcium ATPase, transduction domain A"/>
    <property type="match status" value="1"/>
</dbReference>
<feature type="transmembrane region" description="Helical" evidence="20">
    <location>
        <begin position="56"/>
        <end position="77"/>
    </location>
</feature>
<evidence type="ECO:0000313" key="25">
    <source>
        <dbReference type="Proteomes" id="UP000009046"/>
    </source>
</evidence>
<dbReference type="CDD" id="cd07543">
    <property type="entry name" value="P-type_ATPase_cation"/>
    <property type="match status" value="1"/>
</dbReference>
<dbReference type="SUPFAM" id="SSF81660">
    <property type="entry name" value="Metal cation-transporting ATPase, ATP-binding domain N"/>
    <property type="match status" value="1"/>
</dbReference>
<dbReference type="GO" id="GO:0005789">
    <property type="term" value="C:endoplasmic reticulum membrane"/>
    <property type="evidence" value="ECO:0007669"/>
    <property type="project" value="UniProtKB-SubCell"/>
</dbReference>
<evidence type="ECO:0000256" key="14">
    <source>
        <dbReference type="ARBA" id="ARBA00023136"/>
    </source>
</evidence>
<evidence type="ECO:0000256" key="15">
    <source>
        <dbReference type="ARBA" id="ARBA00023180"/>
    </source>
</evidence>
<dbReference type="RefSeq" id="XP_002424736.1">
    <property type="nucleotide sequence ID" value="XM_002424691.1"/>
</dbReference>
<dbReference type="OMA" id="QKTKYVW"/>
<feature type="transmembrane region" description="Helical" evidence="20">
    <location>
        <begin position="401"/>
        <end position="420"/>
    </location>
</feature>
<reference evidence="23" key="2">
    <citation type="submission" date="2007-04" db="EMBL/GenBank/DDBJ databases">
        <title>The genome of the human body louse.</title>
        <authorList>
            <consortium name="The Human Body Louse Genome Consortium"/>
            <person name="Kirkness E."/>
            <person name="Walenz B."/>
            <person name="Hass B."/>
            <person name="Bruggner R."/>
            <person name="Strausberg R."/>
        </authorList>
    </citation>
    <scope>NUCLEOTIDE SEQUENCE</scope>
    <source>
        <strain evidence="23">USDA</strain>
    </source>
</reference>
<dbReference type="InterPro" id="IPR023299">
    <property type="entry name" value="ATPase_P-typ_cyto_dom_N"/>
</dbReference>
<dbReference type="InterPro" id="IPR059000">
    <property type="entry name" value="ATPase_P-type_domA"/>
</dbReference>
<dbReference type="InterPro" id="IPR036412">
    <property type="entry name" value="HAD-like_sf"/>
</dbReference>
<keyword evidence="3" id="KW-0813">Transport</keyword>
<dbReference type="Gene3D" id="2.70.150.10">
    <property type="entry name" value="Calcium-transporting ATPase, cytoplasmic transduction domain A"/>
    <property type="match status" value="1"/>
</dbReference>